<evidence type="ECO:0000256" key="1">
    <source>
        <dbReference type="ARBA" id="ARBA00009919"/>
    </source>
</evidence>
<dbReference type="CDD" id="cd00757">
    <property type="entry name" value="ThiF_MoeB_HesA_family"/>
    <property type="match status" value="1"/>
</dbReference>
<dbReference type="SUPFAM" id="SSF69572">
    <property type="entry name" value="Activating enzymes of the ubiquitin-like proteins"/>
    <property type="match status" value="1"/>
</dbReference>
<keyword evidence="4" id="KW-1185">Reference proteome</keyword>
<protein>
    <recommendedName>
        <fullName evidence="2">THIF-type NAD/FAD binding fold domain-containing protein</fullName>
    </recommendedName>
</protein>
<accession>A0A0P6Y1A0</accession>
<organism evidence="3 4">
    <name type="scientific">Herpetosiphon geysericola</name>
    <dbReference type="NCBI Taxonomy" id="70996"/>
    <lineage>
        <taxon>Bacteria</taxon>
        <taxon>Bacillati</taxon>
        <taxon>Chloroflexota</taxon>
        <taxon>Chloroflexia</taxon>
        <taxon>Herpetosiphonales</taxon>
        <taxon>Herpetosiphonaceae</taxon>
        <taxon>Herpetosiphon</taxon>
    </lineage>
</organism>
<proteinExistence type="inferred from homology"/>
<comment type="similarity">
    <text evidence="1">Belongs to the HesA/MoeB/ThiF family.</text>
</comment>
<dbReference type="STRING" id="70996.SE18_17650"/>
<dbReference type="InterPro" id="IPR045886">
    <property type="entry name" value="ThiF/MoeB/HesA"/>
</dbReference>
<reference evidence="3 4" key="1">
    <citation type="submission" date="2015-07" db="EMBL/GenBank/DDBJ databases">
        <title>Whole genome sequence of Herpetosiphon geysericola DSM 7119.</title>
        <authorList>
            <person name="Hemp J."/>
            <person name="Ward L.M."/>
            <person name="Pace L.A."/>
            <person name="Fischer W.W."/>
        </authorList>
    </citation>
    <scope>NUCLEOTIDE SEQUENCE [LARGE SCALE GENOMIC DNA]</scope>
    <source>
        <strain evidence="3 4">DSM 7119</strain>
    </source>
</reference>
<dbReference type="AlphaFoldDB" id="A0A0P6Y1A0"/>
<dbReference type="PANTHER" id="PTHR10953">
    <property type="entry name" value="UBIQUITIN-ACTIVATING ENZYME E1"/>
    <property type="match status" value="1"/>
</dbReference>
<dbReference type="GO" id="GO:0008641">
    <property type="term" value="F:ubiquitin-like modifier activating enzyme activity"/>
    <property type="evidence" value="ECO:0007669"/>
    <property type="project" value="InterPro"/>
</dbReference>
<name>A0A0P6Y1A0_9CHLR</name>
<dbReference type="GO" id="GO:0005829">
    <property type="term" value="C:cytosol"/>
    <property type="evidence" value="ECO:0007669"/>
    <property type="project" value="TreeGrafter"/>
</dbReference>
<dbReference type="Pfam" id="PF00899">
    <property type="entry name" value="ThiF"/>
    <property type="match status" value="1"/>
</dbReference>
<dbReference type="EMBL" id="LGKP01000025">
    <property type="protein sequence ID" value="KPL85648.1"/>
    <property type="molecule type" value="Genomic_DNA"/>
</dbReference>
<dbReference type="GO" id="GO:0016779">
    <property type="term" value="F:nucleotidyltransferase activity"/>
    <property type="evidence" value="ECO:0007669"/>
    <property type="project" value="TreeGrafter"/>
</dbReference>
<dbReference type="PATRIC" id="fig|70996.4.peg.407"/>
<sequence>MPSSGIQSARYSRQTRFAGLGQTGQERLAKARVAIVGLGATGSTIAHGLLRAGIGYLRLIDRDWVETHNLPRQSFYTEADAEQLQPKVVAAKAHAQQINSACAIDALVLDLHAGTIDQALAGVDLVLDGTDSLETRLLINEWCVREQVPWIYSGVLGGHGMTANFRPQQACWRCIFATSPEPGSMPTCETAGVVGPVVGVIGNLAATEALKLLSGQGQANPDLFMLDLWAWQFEHVPMPAPRPDCPVCGLRHFDLLDHASEPTISLCGRNAIQIRPQQPTTIGLARLAQHLYQADLRVVQTDYLLRFAADSLQATVFPDGRVIVSGTDDPAVARGFYNRWINH</sequence>
<evidence type="ECO:0000259" key="2">
    <source>
        <dbReference type="Pfam" id="PF00899"/>
    </source>
</evidence>
<comment type="caution">
    <text evidence="3">The sequence shown here is derived from an EMBL/GenBank/DDBJ whole genome shotgun (WGS) entry which is preliminary data.</text>
</comment>
<dbReference type="PANTHER" id="PTHR10953:SF102">
    <property type="entry name" value="ADENYLYLTRANSFERASE AND SULFURTRANSFERASE MOCS3"/>
    <property type="match status" value="1"/>
</dbReference>
<dbReference type="Proteomes" id="UP000050277">
    <property type="component" value="Unassembled WGS sequence"/>
</dbReference>
<dbReference type="InterPro" id="IPR000594">
    <property type="entry name" value="ThiF_NAD_FAD-bd"/>
</dbReference>
<dbReference type="FunFam" id="3.40.50.720:FF:000080">
    <property type="entry name" value="Thiazole biosynthesis adenylyltransferase ThiF"/>
    <property type="match status" value="1"/>
</dbReference>
<dbReference type="Gene3D" id="3.40.50.720">
    <property type="entry name" value="NAD(P)-binding Rossmann-like Domain"/>
    <property type="match status" value="1"/>
</dbReference>
<dbReference type="InterPro" id="IPR035985">
    <property type="entry name" value="Ubiquitin-activating_enz"/>
</dbReference>
<feature type="domain" description="THIF-type NAD/FAD binding fold" evidence="2">
    <location>
        <begin position="11"/>
        <end position="247"/>
    </location>
</feature>
<dbReference type="GO" id="GO:0004792">
    <property type="term" value="F:thiosulfate-cyanide sulfurtransferase activity"/>
    <property type="evidence" value="ECO:0007669"/>
    <property type="project" value="TreeGrafter"/>
</dbReference>
<evidence type="ECO:0000313" key="3">
    <source>
        <dbReference type="EMBL" id="KPL85648.1"/>
    </source>
</evidence>
<dbReference type="GO" id="GO:0008146">
    <property type="term" value="F:sulfotransferase activity"/>
    <property type="evidence" value="ECO:0007669"/>
    <property type="project" value="TreeGrafter"/>
</dbReference>
<gene>
    <name evidence="3" type="ORF">SE18_17650</name>
</gene>
<evidence type="ECO:0000313" key="4">
    <source>
        <dbReference type="Proteomes" id="UP000050277"/>
    </source>
</evidence>